<organism evidence="1 2">
    <name type="scientific">Arctium lappa</name>
    <name type="common">Greater burdock</name>
    <name type="synonym">Lappa major</name>
    <dbReference type="NCBI Taxonomy" id="4217"/>
    <lineage>
        <taxon>Eukaryota</taxon>
        <taxon>Viridiplantae</taxon>
        <taxon>Streptophyta</taxon>
        <taxon>Embryophyta</taxon>
        <taxon>Tracheophyta</taxon>
        <taxon>Spermatophyta</taxon>
        <taxon>Magnoliopsida</taxon>
        <taxon>eudicotyledons</taxon>
        <taxon>Gunneridae</taxon>
        <taxon>Pentapetalae</taxon>
        <taxon>asterids</taxon>
        <taxon>campanulids</taxon>
        <taxon>Asterales</taxon>
        <taxon>Asteraceae</taxon>
        <taxon>Carduoideae</taxon>
        <taxon>Cardueae</taxon>
        <taxon>Arctiinae</taxon>
        <taxon>Arctium</taxon>
    </lineage>
</organism>
<sequence length="163" mass="18760">MQYLSESIACQLSLLPTIEEWEVEDDSNGITISGGVEISETLTEKLRKKLEGKKILLVLDDVMDDETKRNVNEEKFWLAWREMFPFHDNDEKLKIVFISRSSREDEGLFKVEVEAMPRAESNALLIEKLDAQMRQSLVIRTLGENFIKKSNGLPVMVCPVQLQ</sequence>
<protein>
    <submittedName>
        <fullName evidence="1">Uncharacterized protein</fullName>
    </submittedName>
</protein>
<evidence type="ECO:0000313" key="1">
    <source>
        <dbReference type="EMBL" id="KAI3691938.1"/>
    </source>
</evidence>
<evidence type="ECO:0000313" key="2">
    <source>
        <dbReference type="Proteomes" id="UP001055879"/>
    </source>
</evidence>
<keyword evidence="2" id="KW-1185">Reference proteome</keyword>
<accession>A0ACB8Z3K4</accession>
<name>A0ACB8Z3K4_ARCLA</name>
<proteinExistence type="predicted"/>
<reference evidence="2" key="1">
    <citation type="journal article" date="2022" name="Mol. Ecol. Resour.">
        <title>The genomes of chicory, endive, great burdock and yacon provide insights into Asteraceae palaeo-polyploidization history and plant inulin production.</title>
        <authorList>
            <person name="Fan W."/>
            <person name="Wang S."/>
            <person name="Wang H."/>
            <person name="Wang A."/>
            <person name="Jiang F."/>
            <person name="Liu H."/>
            <person name="Zhao H."/>
            <person name="Xu D."/>
            <person name="Zhang Y."/>
        </authorList>
    </citation>
    <scope>NUCLEOTIDE SEQUENCE [LARGE SCALE GENOMIC DNA]</scope>
    <source>
        <strain evidence="2">cv. Niubang</strain>
    </source>
</reference>
<dbReference type="EMBL" id="CM042057">
    <property type="protein sequence ID" value="KAI3691938.1"/>
    <property type="molecule type" value="Genomic_DNA"/>
</dbReference>
<reference evidence="1 2" key="2">
    <citation type="journal article" date="2022" name="Mol. Ecol. Resour.">
        <title>The genomes of chicory, endive, great burdock and yacon provide insights into Asteraceae paleo-polyploidization history and plant inulin production.</title>
        <authorList>
            <person name="Fan W."/>
            <person name="Wang S."/>
            <person name="Wang H."/>
            <person name="Wang A."/>
            <person name="Jiang F."/>
            <person name="Liu H."/>
            <person name="Zhao H."/>
            <person name="Xu D."/>
            <person name="Zhang Y."/>
        </authorList>
    </citation>
    <scope>NUCLEOTIDE SEQUENCE [LARGE SCALE GENOMIC DNA]</scope>
    <source>
        <strain evidence="2">cv. Niubang</strain>
    </source>
</reference>
<comment type="caution">
    <text evidence="1">The sequence shown here is derived from an EMBL/GenBank/DDBJ whole genome shotgun (WGS) entry which is preliminary data.</text>
</comment>
<dbReference type="Proteomes" id="UP001055879">
    <property type="component" value="Linkage Group LG11"/>
</dbReference>
<gene>
    <name evidence="1" type="ORF">L6452_31741</name>
</gene>